<evidence type="ECO:0000256" key="1">
    <source>
        <dbReference type="SAM" id="Phobius"/>
    </source>
</evidence>
<keyword evidence="1" id="KW-0812">Transmembrane</keyword>
<evidence type="ECO:0000313" key="2">
    <source>
        <dbReference type="EMBL" id="CAB4941917.1"/>
    </source>
</evidence>
<proteinExistence type="predicted"/>
<accession>A0A6J7JGJ1</accession>
<reference evidence="2" key="1">
    <citation type="submission" date="2020-05" db="EMBL/GenBank/DDBJ databases">
        <authorList>
            <person name="Chiriac C."/>
            <person name="Salcher M."/>
            <person name="Ghai R."/>
            <person name="Kavagutti S V."/>
        </authorList>
    </citation>
    <scope>NUCLEOTIDE SEQUENCE</scope>
</reference>
<gene>
    <name evidence="2" type="ORF">UFOPK3662_01947</name>
</gene>
<feature type="transmembrane region" description="Helical" evidence="1">
    <location>
        <begin position="93"/>
        <end position="114"/>
    </location>
</feature>
<dbReference type="AlphaFoldDB" id="A0A6J7JGJ1"/>
<organism evidence="2">
    <name type="scientific">freshwater metagenome</name>
    <dbReference type="NCBI Taxonomy" id="449393"/>
    <lineage>
        <taxon>unclassified sequences</taxon>
        <taxon>metagenomes</taxon>
        <taxon>ecological metagenomes</taxon>
    </lineage>
</organism>
<sequence length="122" mass="12912">MNREDDLGHGDIEAALATRRELGARYDAELVDGFAERIERAVERRVSEEVALRQRRTAGAEGGRLRQFVLGVISLGVGVPVTIVPMVATDNGLPAVVVAWLGIAAVNAAHASAVNGRRATGN</sequence>
<name>A0A6J7JGJ1_9ZZZZ</name>
<keyword evidence="1" id="KW-0472">Membrane</keyword>
<keyword evidence="1" id="KW-1133">Transmembrane helix</keyword>
<feature type="transmembrane region" description="Helical" evidence="1">
    <location>
        <begin position="68"/>
        <end position="87"/>
    </location>
</feature>
<dbReference type="EMBL" id="CAFBMW010000015">
    <property type="protein sequence ID" value="CAB4941917.1"/>
    <property type="molecule type" value="Genomic_DNA"/>
</dbReference>
<protein>
    <submittedName>
        <fullName evidence="2">Unannotated protein</fullName>
    </submittedName>
</protein>